<dbReference type="EMBL" id="SNYC01000004">
    <property type="protein sequence ID" value="TDQ09556.1"/>
    <property type="molecule type" value="Genomic_DNA"/>
</dbReference>
<dbReference type="InterPro" id="IPR018551">
    <property type="entry name" value="DUF2007"/>
</dbReference>
<dbReference type="RefSeq" id="WP_133575629.1">
    <property type="nucleotide sequence ID" value="NZ_SNYC01000004.1"/>
</dbReference>
<dbReference type="InterPro" id="IPR011322">
    <property type="entry name" value="N-reg_PII-like_a/b"/>
</dbReference>
<reference evidence="2 3" key="1">
    <citation type="submission" date="2019-03" db="EMBL/GenBank/DDBJ databases">
        <title>Genomic Encyclopedia of Archaeal and Bacterial Type Strains, Phase II (KMG-II): from individual species to whole genera.</title>
        <authorList>
            <person name="Goeker M."/>
        </authorList>
    </citation>
    <scope>NUCLEOTIDE SEQUENCE [LARGE SCALE GENOMIC DNA]</scope>
    <source>
        <strain evidence="2 3">DSM 19035</strain>
    </source>
</reference>
<name>A0A4R6SW04_9SPHI</name>
<evidence type="ECO:0000259" key="1">
    <source>
        <dbReference type="Pfam" id="PF09413"/>
    </source>
</evidence>
<evidence type="ECO:0000313" key="2">
    <source>
        <dbReference type="EMBL" id="TDQ09556.1"/>
    </source>
</evidence>
<dbReference type="Pfam" id="PF09413">
    <property type="entry name" value="DUF2007"/>
    <property type="match status" value="1"/>
</dbReference>
<dbReference type="Proteomes" id="UP000295620">
    <property type="component" value="Unassembled WGS sequence"/>
</dbReference>
<proteinExistence type="predicted"/>
<evidence type="ECO:0000313" key="3">
    <source>
        <dbReference type="Proteomes" id="UP000295620"/>
    </source>
</evidence>
<dbReference type="Gene3D" id="3.30.70.790">
    <property type="entry name" value="UreE, C-terminal domain"/>
    <property type="match status" value="1"/>
</dbReference>
<comment type="caution">
    <text evidence="2">The sequence shown here is derived from an EMBL/GenBank/DDBJ whole genome shotgun (WGS) entry which is preliminary data.</text>
</comment>
<dbReference type="AlphaFoldDB" id="A0A4R6SW04"/>
<feature type="domain" description="DUF2007" evidence="1">
    <location>
        <begin position="4"/>
        <end position="65"/>
    </location>
</feature>
<protein>
    <submittedName>
        <fullName evidence="2">Putative signal transducing protein</fullName>
    </submittedName>
</protein>
<keyword evidence="3" id="KW-1185">Reference proteome</keyword>
<dbReference type="SUPFAM" id="SSF54913">
    <property type="entry name" value="GlnB-like"/>
    <property type="match status" value="1"/>
</dbReference>
<sequence length="68" mass="7731">MNDWIKVYITENPYEAEIIKQALEENGIPAVVLNKQDSSYKSFGVLTVLVHPDNFDKATAYISEINIE</sequence>
<gene>
    <name evidence="2" type="ORF">ATK78_1712</name>
</gene>
<organism evidence="2 3">
    <name type="scientific">Pedobacter metabolipauper</name>
    <dbReference type="NCBI Taxonomy" id="425513"/>
    <lineage>
        <taxon>Bacteria</taxon>
        <taxon>Pseudomonadati</taxon>
        <taxon>Bacteroidota</taxon>
        <taxon>Sphingobacteriia</taxon>
        <taxon>Sphingobacteriales</taxon>
        <taxon>Sphingobacteriaceae</taxon>
        <taxon>Pedobacter</taxon>
    </lineage>
</organism>
<accession>A0A4R6SW04</accession>
<dbReference type="OrthoDB" id="1467917at2"/>